<feature type="chain" id="PRO_5029002322" evidence="1">
    <location>
        <begin position="20"/>
        <end position="133"/>
    </location>
</feature>
<keyword evidence="2" id="KW-1185">Reference proteome</keyword>
<dbReference type="Gene3D" id="2.10.60.10">
    <property type="entry name" value="CD59"/>
    <property type="match status" value="1"/>
</dbReference>
<dbReference type="Proteomes" id="UP000492821">
    <property type="component" value="Unassembled WGS sequence"/>
</dbReference>
<evidence type="ECO:0000313" key="2">
    <source>
        <dbReference type="Proteomes" id="UP000492821"/>
    </source>
</evidence>
<name>A0A7E4W473_PANRE</name>
<protein>
    <submittedName>
        <fullName evidence="3">UPAR/Ly6 domain-containing protein</fullName>
    </submittedName>
</protein>
<proteinExistence type="predicted"/>
<feature type="signal peptide" evidence="1">
    <location>
        <begin position="1"/>
        <end position="19"/>
    </location>
</feature>
<accession>A0A7E4W473</accession>
<reference evidence="3" key="2">
    <citation type="submission" date="2020-10" db="UniProtKB">
        <authorList>
            <consortium name="WormBaseParasite"/>
        </authorList>
    </citation>
    <scope>IDENTIFICATION</scope>
</reference>
<keyword evidence="1" id="KW-0732">Signal</keyword>
<dbReference type="AlphaFoldDB" id="A0A7E4W473"/>
<evidence type="ECO:0000256" key="1">
    <source>
        <dbReference type="SAM" id="SignalP"/>
    </source>
</evidence>
<dbReference type="SUPFAM" id="SSF57302">
    <property type="entry name" value="Snake toxin-like"/>
    <property type="match status" value="1"/>
</dbReference>
<evidence type="ECO:0000313" key="3">
    <source>
        <dbReference type="WBParaSite" id="Pan_g6323.t1"/>
    </source>
</evidence>
<sequence>MLSFRSLVLFLCCVAVALAMTCHNVQHNIRGLPEAEKDTIVTCGEGEEWCAYMTGNQKNGDKSEKFLFRGCANRTHGLDEYNAVCNGESKLTILHGDTTGTLYCCDTNNCNPASFAIPSIVLLASVFCLSFFL</sequence>
<reference evidence="2" key="1">
    <citation type="journal article" date="2013" name="Genetics">
        <title>The draft genome and transcriptome of Panagrellus redivivus are shaped by the harsh demands of a free-living lifestyle.</title>
        <authorList>
            <person name="Srinivasan J."/>
            <person name="Dillman A.R."/>
            <person name="Macchietto M.G."/>
            <person name="Heikkinen L."/>
            <person name="Lakso M."/>
            <person name="Fracchia K.M."/>
            <person name="Antoshechkin I."/>
            <person name="Mortazavi A."/>
            <person name="Wong G."/>
            <person name="Sternberg P.W."/>
        </authorList>
    </citation>
    <scope>NUCLEOTIDE SEQUENCE [LARGE SCALE GENOMIC DNA]</scope>
    <source>
        <strain evidence="2">MT8872</strain>
    </source>
</reference>
<dbReference type="WBParaSite" id="Pan_g6323.t1">
    <property type="protein sequence ID" value="Pan_g6323.t1"/>
    <property type="gene ID" value="Pan_g6323"/>
</dbReference>
<dbReference type="InterPro" id="IPR045860">
    <property type="entry name" value="Snake_toxin-like_sf"/>
</dbReference>
<organism evidence="2 3">
    <name type="scientific">Panagrellus redivivus</name>
    <name type="common">Microworm</name>
    <dbReference type="NCBI Taxonomy" id="6233"/>
    <lineage>
        <taxon>Eukaryota</taxon>
        <taxon>Metazoa</taxon>
        <taxon>Ecdysozoa</taxon>
        <taxon>Nematoda</taxon>
        <taxon>Chromadorea</taxon>
        <taxon>Rhabditida</taxon>
        <taxon>Tylenchina</taxon>
        <taxon>Panagrolaimomorpha</taxon>
        <taxon>Panagrolaimoidea</taxon>
        <taxon>Panagrolaimidae</taxon>
        <taxon>Panagrellus</taxon>
    </lineage>
</organism>